<evidence type="ECO:0000256" key="6">
    <source>
        <dbReference type="ARBA" id="ARBA00022801"/>
    </source>
</evidence>
<dbReference type="EMBL" id="JNVN01000058">
    <property type="protein sequence ID" value="KHJ36350.1"/>
    <property type="molecule type" value="Genomic_DNA"/>
</dbReference>
<dbReference type="InterPro" id="IPR012337">
    <property type="entry name" value="RNaseH-like_sf"/>
</dbReference>
<dbReference type="PANTHER" id="PTHR12801:SF45">
    <property type="entry name" value="RNA EXONUCLEASE 4"/>
    <property type="match status" value="1"/>
</dbReference>
<accession>A0A0B1PGH9</accession>
<dbReference type="PANTHER" id="PTHR12801">
    <property type="entry name" value="RNA EXONUCLEASE REXO1 / RECO3 FAMILY MEMBER-RELATED"/>
    <property type="match status" value="1"/>
</dbReference>
<keyword evidence="5" id="KW-0540">Nuclease</keyword>
<dbReference type="OMA" id="RRYKSAF"/>
<evidence type="ECO:0000259" key="11">
    <source>
        <dbReference type="SMART" id="SM00479"/>
    </source>
</evidence>
<dbReference type="Proteomes" id="UP000030854">
    <property type="component" value="Unassembled WGS sequence"/>
</dbReference>
<evidence type="ECO:0000256" key="8">
    <source>
        <dbReference type="ARBA" id="ARBA00023242"/>
    </source>
</evidence>
<feature type="compositionally biased region" description="Low complexity" evidence="10">
    <location>
        <begin position="309"/>
        <end position="340"/>
    </location>
</feature>
<evidence type="ECO:0000256" key="10">
    <source>
        <dbReference type="SAM" id="MobiDB-lite"/>
    </source>
</evidence>
<evidence type="ECO:0000256" key="9">
    <source>
        <dbReference type="ARBA" id="ARBA00025599"/>
    </source>
</evidence>
<dbReference type="SUPFAM" id="SSF53098">
    <property type="entry name" value="Ribonuclease H-like"/>
    <property type="match status" value="1"/>
</dbReference>
<reference evidence="12 13" key="1">
    <citation type="journal article" date="2014" name="BMC Genomics">
        <title>Adaptive genomic structural variation in the grape powdery mildew pathogen, Erysiphe necator.</title>
        <authorList>
            <person name="Jones L."/>
            <person name="Riaz S."/>
            <person name="Morales-Cruz A."/>
            <person name="Amrine K.C."/>
            <person name="McGuire B."/>
            <person name="Gubler W.D."/>
            <person name="Walker M.A."/>
            <person name="Cantu D."/>
        </authorList>
    </citation>
    <scope>NUCLEOTIDE SEQUENCE [LARGE SCALE GENOMIC DNA]</scope>
    <source>
        <strain evidence="13">c</strain>
    </source>
</reference>
<dbReference type="GO" id="GO:0005634">
    <property type="term" value="C:nucleus"/>
    <property type="evidence" value="ECO:0007669"/>
    <property type="project" value="UniProtKB-SubCell"/>
</dbReference>
<dbReference type="InterPro" id="IPR013520">
    <property type="entry name" value="Ribonucl_H"/>
</dbReference>
<evidence type="ECO:0000256" key="7">
    <source>
        <dbReference type="ARBA" id="ARBA00022839"/>
    </source>
</evidence>
<sequence>MATELSSNWIKLQATLKHVSPKSKSRRSSFFIESKNNIAIKRRRLDTNYQKISTLKTSSGTRLMSSVCSEDSHGSSKKILPESSSQKLCSLKLWAQENDISASDLAEAYGGKLQNIITEISDVINEGLRDKVEIGKYVGIDCEMVGVGKKDRSVLARVSVVNFHGIQVYDSFVKPIEFVTNWRTKISGISASSLRTARDFKEVQKDVASLIKDRIVVGHALWNDFKVLQLSHPRRDTRDTSSLSVFRQYSHGTPSLKLLAEKILGVEIQNGQHSSIEDARATMFIFRRYKSAFDAEYLNRFSKKKRMSRSTSKSGSKTKSNSKSKSQSKSSSIIKSKVLS</sequence>
<protein>
    <recommendedName>
        <fullName evidence="3">RNA exonuclease 4</fullName>
    </recommendedName>
</protein>
<dbReference type="Gene3D" id="3.30.420.10">
    <property type="entry name" value="Ribonuclease H-like superfamily/Ribonuclease H"/>
    <property type="match status" value="1"/>
</dbReference>
<keyword evidence="4" id="KW-0698">rRNA processing</keyword>
<feature type="region of interest" description="Disordered" evidence="10">
    <location>
        <begin position="303"/>
        <end position="340"/>
    </location>
</feature>
<name>A0A0B1PGH9_UNCNE</name>
<evidence type="ECO:0000256" key="2">
    <source>
        <dbReference type="ARBA" id="ARBA00010489"/>
    </source>
</evidence>
<dbReference type="CDD" id="cd06144">
    <property type="entry name" value="REX4_like"/>
    <property type="match status" value="1"/>
</dbReference>
<keyword evidence="8" id="KW-0539">Nucleus</keyword>
<keyword evidence="6" id="KW-0378">Hydrolase</keyword>
<feature type="domain" description="Exonuclease" evidence="11">
    <location>
        <begin position="136"/>
        <end position="295"/>
    </location>
</feature>
<dbReference type="InterPro" id="IPR047021">
    <property type="entry name" value="REXO1/3/4-like"/>
</dbReference>
<comment type="subcellular location">
    <subcellularLocation>
        <location evidence="1">Nucleus</location>
    </subcellularLocation>
</comment>
<evidence type="ECO:0000256" key="5">
    <source>
        <dbReference type="ARBA" id="ARBA00022722"/>
    </source>
</evidence>
<comment type="function">
    <text evidence="9">Exoribonuclease involved in ribosome biosynthesis. Involved in the processing of ITS1, the internal transcribed spacer localized between the 18S and 5.8S rRNAs.</text>
</comment>
<dbReference type="InterPro" id="IPR036397">
    <property type="entry name" value="RNaseH_sf"/>
</dbReference>
<keyword evidence="13" id="KW-1185">Reference proteome</keyword>
<gene>
    <name evidence="12" type="ORF">EV44_g1684</name>
</gene>
<organism evidence="12 13">
    <name type="scientific">Uncinula necator</name>
    <name type="common">Grape powdery mildew</name>
    <dbReference type="NCBI Taxonomy" id="52586"/>
    <lineage>
        <taxon>Eukaryota</taxon>
        <taxon>Fungi</taxon>
        <taxon>Dikarya</taxon>
        <taxon>Ascomycota</taxon>
        <taxon>Pezizomycotina</taxon>
        <taxon>Leotiomycetes</taxon>
        <taxon>Erysiphales</taxon>
        <taxon>Erysiphaceae</taxon>
        <taxon>Erysiphe</taxon>
    </lineage>
</organism>
<dbReference type="HOGENOM" id="CLU_022453_2_1_1"/>
<evidence type="ECO:0000313" key="12">
    <source>
        <dbReference type="EMBL" id="KHJ36350.1"/>
    </source>
</evidence>
<keyword evidence="7 12" id="KW-0269">Exonuclease</keyword>
<comment type="similarity">
    <text evidence="2">Belongs to the REXO4 family.</text>
</comment>
<comment type="caution">
    <text evidence="12">The sequence shown here is derived from an EMBL/GenBank/DDBJ whole genome shotgun (WGS) entry which is preliminary data.</text>
</comment>
<dbReference type="STRING" id="52586.A0A0B1PGH9"/>
<proteinExistence type="inferred from homology"/>
<evidence type="ECO:0000256" key="1">
    <source>
        <dbReference type="ARBA" id="ARBA00004123"/>
    </source>
</evidence>
<evidence type="ECO:0000256" key="4">
    <source>
        <dbReference type="ARBA" id="ARBA00022552"/>
    </source>
</evidence>
<dbReference type="GO" id="GO:0003676">
    <property type="term" value="F:nucleic acid binding"/>
    <property type="evidence" value="ECO:0007669"/>
    <property type="project" value="InterPro"/>
</dbReference>
<dbReference type="Pfam" id="PF00929">
    <property type="entry name" value="RNase_T"/>
    <property type="match status" value="1"/>
</dbReference>
<evidence type="ECO:0000256" key="3">
    <source>
        <dbReference type="ARBA" id="ARBA00016937"/>
    </source>
</evidence>
<dbReference type="FunFam" id="3.30.420.10:FF:000007">
    <property type="entry name" value="Interferon-stimulated exonuclease gene 20"/>
    <property type="match status" value="1"/>
</dbReference>
<dbReference type="GO" id="GO:0006364">
    <property type="term" value="P:rRNA processing"/>
    <property type="evidence" value="ECO:0007669"/>
    <property type="project" value="UniProtKB-KW"/>
</dbReference>
<dbReference type="GO" id="GO:0000027">
    <property type="term" value="P:ribosomal large subunit assembly"/>
    <property type="evidence" value="ECO:0007669"/>
    <property type="project" value="TreeGrafter"/>
</dbReference>
<dbReference type="GO" id="GO:0008408">
    <property type="term" value="F:3'-5' exonuclease activity"/>
    <property type="evidence" value="ECO:0007669"/>
    <property type="project" value="InterPro"/>
</dbReference>
<dbReference type="SMART" id="SM00479">
    <property type="entry name" value="EXOIII"/>
    <property type="match status" value="1"/>
</dbReference>
<evidence type="ECO:0000313" key="13">
    <source>
        <dbReference type="Proteomes" id="UP000030854"/>
    </source>
</evidence>
<dbReference type="InterPro" id="IPR037431">
    <property type="entry name" value="REX4_DEDDh_dom"/>
</dbReference>
<dbReference type="AlphaFoldDB" id="A0A0B1PGH9"/>